<evidence type="ECO:0000313" key="2">
    <source>
        <dbReference type="EMBL" id="ETY71717.1"/>
    </source>
</evidence>
<feature type="compositionally biased region" description="Polar residues" evidence="1">
    <location>
        <begin position="1"/>
        <end position="10"/>
    </location>
</feature>
<accession>W4N9I7</accession>
<dbReference type="Proteomes" id="UP000019155">
    <property type="component" value="Unassembled WGS sequence"/>
</dbReference>
<dbReference type="AlphaFoldDB" id="W4N9I7"/>
<feature type="compositionally biased region" description="Basic residues" evidence="1">
    <location>
        <begin position="18"/>
        <end position="27"/>
    </location>
</feature>
<evidence type="ECO:0000313" key="3">
    <source>
        <dbReference type="Proteomes" id="UP000019155"/>
    </source>
</evidence>
<keyword evidence="3" id="KW-1185">Reference proteome</keyword>
<feature type="region of interest" description="Disordered" evidence="1">
    <location>
        <begin position="1"/>
        <end position="40"/>
    </location>
</feature>
<dbReference type="EMBL" id="AZMV01000003">
    <property type="protein sequence ID" value="ETY71717.1"/>
    <property type="molecule type" value="Genomic_DNA"/>
</dbReference>
<dbReference type="STRING" id="1435051.BMOU_0797"/>
<protein>
    <submittedName>
        <fullName evidence="2">Uncharacterized protein</fullName>
    </submittedName>
</protein>
<reference evidence="2 3" key="1">
    <citation type="journal article" date="2014" name="Genome Announc.">
        <title>The Genome Sequence of Bifidobacterium moukalabense DSM 27321 Highlights the Close Phylogenetic Relatedness with the Bifidobacterium dentium Taxon.</title>
        <authorList>
            <person name="Lugli G.A."/>
            <person name="Duranti S."/>
            <person name="Milani C."/>
            <person name="Turroni F."/>
            <person name="Viappiani A."/>
            <person name="Mangifesta M."/>
            <person name="van Sinderen D."/>
            <person name="Ventura M."/>
        </authorList>
    </citation>
    <scope>NUCLEOTIDE SEQUENCE [LARGE SCALE GENOMIC DNA]</scope>
    <source>
        <strain evidence="2 3">DSM 27321</strain>
    </source>
</reference>
<comment type="caution">
    <text evidence="2">The sequence shown here is derived from an EMBL/GenBank/DDBJ whole genome shotgun (WGS) entry which is preliminary data.</text>
</comment>
<name>W4N9I7_9BIFI</name>
<gene>
    <name evidence="2" type="ORF">BMOU_0797</name>
</gene>
<evidence type="ECO:0000256" key="1">
    <source>
        <dbReference type="SAM" id="MobiDB-lite"/>
    </source>
</evidence>
<sequence length="61" mass="6933">MKTHLPTTSFIPGARLRSQAKLKGSRVSHHEPPTLSEQGIDVEQLITDHEKEIQRMRGETQ</sequence>
<proteinExistence type="predicted"/>
<organism evidence="2 3">
    <name type="scientific">Bifidobacterium moukalabense DSM 27321</name>
    <dbReference type="NCBI Taxonomy" id="1435051"/>
    <lineage>
        <taxon>Bacteria</taxon>
        <taxon>Bacillati</taxon>
        <taxon>Actinomycetota</taxon>
        <taxon>Actinomycetes</taxon>
        <taxon>Bifidobacteriales</taxon>
        <taxon>Bifidobacteriaceae</taxon>
        <taxon>Bifidobacterium</taxon>
    </lineage>
</organism>